<dbReference type="InterPro" id="IPR021533">
    <property type="entry name" value="PepSY-like"/>
</dbReference>
<proteinExistence type="inferred from homology"/>
<comment type="subcellular location">
    <subcellularLocation>
        <location evidence="1">Cell membrane</location>
    </subcellularLocation>
</comment>
<dbReference type="RefSeq" id="WP_345156535.1">
    <property type="nucleotide sequence ID" value="NZ_BAABHC010000002.1"/>
</dbReference>
<dbReference type="InterPro" id="IPR009722">
    <property type="entry name" value="YjiK/CarP"/>
</dbReference>
<gene>
    <name evidence="6" type="ORF">GCM10023188_04630</name>
</gene>
<sequence length="425" mass="47010">MKKLIIYHVIIAAAAGMSGCDSIWTNTDLPEAVKVRFTEMYPTAENVEWDKELENFEAEFVQSERERTALFSATGKLIRHTEEIEQQYLPAPALKALQQQYAGFKLDEAHRVQQNQNTYYEVELERKEEEALLLFDKEGQLLKQQNDPAPPTPVQEQASLLDLAAGEAARAAVLPVPEASWELPSELREVSGIAWLQNNLIACVQDEEGTIYLYDLGQKAVTEKIKFAGPGDYEGIAVVGTTAYILRSDGALYEVADFLGGKPLVTLHKSVLAASQNTEGLAYDKANDRLLLAGKGYDKSLGNSKGIYAFTLADKKMHAAPVVTIPLAQEKIRKAGKKQKTDYDVLQPSSLEFNPLTGEMYMLDAENLRLLTLNQQGQVQKAVDFDKKLLRQPEGLTFGEQGELYIASEGSKGSAGVIVKYPKGF</sequence>
<evidence type="ECO:0000313" key="6">
    <source>
        <dbReference type="EMBL" id="GAA4424603.1"/>
    </source>
</evidence>
<accession>A0ABP8L971</accession>
<protein>
    <recommendedName>
        <fullName evidence="5">Putative beta-lactamase-inhibitor-like PepSY-like domain-containing protein</fullName>
    </recommendedName>
</protein>
<dbReference type="Gene3D" id="2.120.10.30">
    <property type="entry name" value="TolB, C-terminal domain"/>
    <property type="match status" value="1"/>
</dbReference>
<dbReference type="Proteomes" id="UP001500552">
    <property type="component" value="Unassembled WGS sequence"/>
</dbReference>
<evidence type="ECO:0000256" key="1">
    <source>
        <dbReference type="ARBA" id="ARBA00004236"/>
    </source>
</evidence>
<evidence type="ECO:0000256" key="3">
    <source>
        <dbReference type="ARBA" id="ARBA00022475"/>
    </source>
</evidence>
<reference evidence="7" key="1">
    <citation type="journal article" date="2019" name="Int. J. Syst. Evol. Microbiol.">
        <title>The Global Catalogue of Microorganisms (GCM) 10K type strain sequencing project: providing services to taxonomists for standard genome sequencing and annotation.</title>
        <authorList>
            <consortium name="The Broad Institute Genomics Platform"/>
            <consortium name="The Broad Institute Genome Sequencing Center for Infectious Disease"/>
            <person name="Wu L."/>
            <person name="Ma J."/>
        </authorList>
    </citation>
    <scope>NUCLEOTIDE SEQUENCE [LARGE SCALE GENOMIC DNA]</scope>
    <source>
        <strain evidence="7">JCM 17926</strain>
    </source>
</reference>
<keyword evidence="7" id="KW-1185">Reference proteome</keyword>
<organism evidence="6 7">
    <name type="scientific">Pontibacter saemangeumensis</name>
    <dbReference type="NCBI Taxonomy" id="1084525"/>
    <lineage>
        <taxon>Bacteria</taxon>
        <taxon>Pseudomonadati</taxon>
        <taxon>Bacteroidota</taxon>
        <taxon>Cytophagia</taxon>
        <taxon>Cytophagales</taxon>
        <taxon>Hymenobacteraceae</taxon>
        <taxon>Pontibacter</taxon>
    </lineage>
</organism>
<dbReference type="SUPFAM" id="SSF160574">
    <property type="entry name" value="BT0923-like"/>
    <property type="match status" value="1"/>
</dbReference>
<keyword evidence="4" id="KW-0472">Membrane</keyword>
<dbReference type="PROSITE" id="PS51257">
    <property type="entry name" value="PROKAR_LIPOPROTEIN"/>
    <property type="match status" value="1"/>
</dbReference>
<name>A0ABP8L971_9BACT</name>
<evidence type="ECO:0000256" key="2">
    <source>
        <dbReference type="ARBA" id="ARBA00009852"/>
    </source>
</evidence>
<dbReference type="EMBL" id="BAABHC010000002">
    <property type="protein sequence ID" value="GAA4424603.1"/>
    <property type="molecule type" value="Genomic_DNA"/>
</dbReference>
<keyword evidence="3" id="KW-1003">Cell membrane</keyword>
<comment type="caution">
    <text evidence="6">The sequence shown here is derived from an EMBL/GenBank/DDBJ whole genome shotgun (WGS) entry which is preliminary data.</text>
</comment>
<evidence type="ECO:0000256" key="4">
    <source>
        <dbReference type="ARBA" id="ARBA00023136"/>
    </source>
</evidence>
<comment type="similarity">
    <text evidence="2">Belongs to the YjiK family.</text>
</comment>
<evidence type="ECO:0000313" key="7">
    <source>
        <dbReference type="Proteomes" id="UP001500552"/>
    </source>
</evidence>
<dbReference type="Pfam" id="PF06977">
    <property type="entry name" value="SdiA-regulated"/>
    <property type="match status" value="1"/>
</dbReference>
<evidence type="ECO:0000259" key="5">
    <source>
        <dbReference type="Pfam" id="PF11396"/>
    </source>
</evidence>
<feature type="domain" description="Putative beta-lactamase-inhibitor-like PepSY-like" evidence="5">
    <location>
        <begin position="80"/>
        <end position="143"/>
    </location>
</feature>
<dbReference type="InterPro" id="IPR011042">
    <property type="entry name" value="6-blade_b-propeller_TolB-like"/>
</dbReference>
<dbReference type="SUPFAM" id="SSF63825">
    <property type="entry name" value="YWTD domain"/>
    <property type="match status" value="1"/>
</dbReference>
<dbReference type="Gene3D" id="3.10.450.360">
    <property type="match status" value="1"/>
</dbReference>
<dbReference type="Pfam" id="PF11396">
    <property type="entry name" value="PepSY_like"/>
    <property type="match status" value="1"/>
</dbReference>